<dbReference type="Pfam" id="PF13364">
    <property type="entry name" value="BetaGal_ABD2"/>
    <property type="match status" value="2"/>
</dbReference>
<dbReference type="Proteomes" id="UP001309876">
    <property type="component" value="Unassembled WGS sequence"/>
</dbReference>
<dbReference type="Gene3D" id="2.60.120.260">
    <property type="entry name" value="Galactose-binding domain-like"/>
    <property type="match status" value="2"/>
</dbReference>
<feature type="signal peptide" evidence="10">
    <location>
        <begin position="1"/>
        <end position="22"/>
    </location>
</feature>
<dbReference type="GO" id="GO:0004565">
    <property type="term" value="F:beta-galactosidase activity"/>
    <property type="evidence" value="ECO:0007669"/>
    <property type="project" value="UniProtKB-EC"/>
</dbReference>
<dbReference type="InterPro" id="IPR008979">
    <property type="entry name" value="Galactose-bd-like_sf"/>
</dbReference>
<dbReference type="Pfam" id="PF01301">
    <property type="entry name" value="Glyco_hydro_35"/>
    <property type="match status" value="1"/>
</dbReference>
<evidence type="ECO:0000256" key="3">
    <source>
        <dbReference type="ARBA" id="ARBA00012756"/>
    </source>
</evidence>
<organism evidence="12 13">
    <name type="scientific">Lithohypha guttulata</name>
    <dbReference type="NCBI Taxonomy" id="1690604"/>
    <lineage>
        <taxon>Eukaryota</taxon>
        <taxon>Fungi</taxon>
        <taxon>Dikarya</taxon>
        <taxon>Ascomycota</taxon>
        <taxon>Pezizomycotina</taxon>
        <taxon>Eurotiomycetes</taxon>
        <taxon>Chaetothyriomycetidae</taxon>
        <taxon>Chaetothyriales</taxon>
        <taxon>Trichomeriaceae</taxon>
        <taxon>Lithohypha</taxon>
    </lineage>
</organism>
<dbReference type="PRINTS" id="PR00742">
    <property type="entry name" value="GLHYDRLASE35"/>
</dbReference>
<dbReference type="Gene3D" id="2.60.390.10">
    <property type="entry name" value="Beta-galactosidase, domain 3"/>
    <property type="match status" value="1"/>
</dbReference>
<dbReference type="FunFam" id="3.20.20.80:FF:000040">
    <property type="entry name" value="Beta-galactosidase A"/>
    <property type="match status" value="1"/>
</dbReference>
<evidence type="ECO:0000256" key="2">
    <source>
        <dbReference type="ARBA" id="ARBA00009809"/>
    </source>
</evidence>
<evidence type="ECO:0000256" key="4">
    <source>
        <dbReference type="ARBA" id="ARBA00022729"/>
    </source>
</evidence>
<protein>
    <recommendedName>
        <fullName evidence="3 8">Beta-galactosidase</fullName>
        <ecNumber evidence="3 8">3.2.1.23</ecNumber>
    </recommendedName>
</protein>
<keyword evidence="6" id="KW-0325">Glycoprotein</keyword>
<sequence length="1029" mass="113667">MWLKNLLPLLLWSSPLLQSAISNPVILGQRASVTTESQGLQDIVTWDEYSFLVRGERIVFFFGEFHPFRLPSPDLWLDVLQKVKALGYNGVSFYVNWALLEGEPGVFRADGVFALEPFFEAASEAGIYLLARPGSYINAEVAGGGFPGWLSHVDGTFRTNATGFLEATDLYMKRVGELIAKAQITEGGPVILVQPENEYTNPAGNITFPNSDYFQYVIDQIRAAGIVVPTISNDASPKGIFSPDSAIVTTHVDVYGHDSYPLGFNCEQPYNWTDNRLPTNFWTLHEQQSSSTPYSIIEFQGGSFDPWGGYGFDNCATLTNEQFERIFYKNDISFRVTMLNLYMTYGGTNWGNLGHPLGYTSYDYGAPISEDRAVLRAKYSEAKLIANFLKVTPAYITSIPMNYTNGSFASTSDIAVTPLIGNGTDADIYVVRHAAYNSMTSTPYALSVSSSAGNITIPQLKTLSDHLTLNGRDSKIHVVDYSLGNKKLLYSSAEVFTWQQYSKETVLVLYGGENETHEFAVTASQCKLRSGHPSAVTIATQDQYDVVQWQVTPDAGVVQCGDLTIHLLWRNDAYNWWVLELPASAPVSNYSLPTKTNVIINGGYLMRTARLEGGNLYLTGDINTTTTISVAGSPSFNKIYFNGKDVGTSPATLVYIKPQLNIPILSKATWSKLTWASMNSLPEIESTYSDELWTIANKTSTVNQFRPTTPQVLYASDYGYHSGSLLYRGHFSTPAGSTSLNLSLLTQGGHAYGYSVWLNSTNILQYPGISTSQNHNVTIPLSSLTPSTNYIVTILIDHLGLTENFNPGNDTMREPRGLLSYNLTTTTTSIPITWKLTGNLNGEHYIDKTRGPLNEGGMFFERQGYHLPSAPLTNTSVFPSQNDSPLAGFSGPGLRFYATTFPLDLQTPEYDIPLAFVFTNSSTTTSNGSRPTAFRAQLYINGFQFGKYVNHIGPQTVFPVPEGVLNYHGLNYVGVSLWNLEDDDSDVRVKLDGFELRTSSAPVMSGRGREVRLSYVLPRDGWSRRQGAY</sequence>
<name>A0AAN7SXH4_9EURO</name>
<dbReference type="InterPro" id="IPR025972">
    <property type="entry name" value="BetaGal_dom3"/>
</dbReference>
<gene>
    <name evidence="12" type="ORF">LTR05_006499</name>
</gene>
<feature type="chain" id="PRO_5042815914" description="Beta-galactosidase" evidence="10">
    <location>
        <begin position="23"/>
        <end position="1029"/>
    </location>
</feature>
<dbReference type="Pfam" id="PF13363">
    <property type="entry name" value="BetaGal_dom3"/>
    <property type="match status" value="1"/>
</dbReference>
<dbReference type="Pfam" id="PF10435">
    <property type="entry name" value="BetaGal_dom2"/>
    <property type="match status" value="1"/>
</dbReference>
<keyword evidence="13" id="KW-1185">Reference proteome</keyword>
<evidence type="ECO:0000256" key="6">
    <source>
        <dbReference type="ARBA" id="ARBA00023180"/>
    </source>
</evidence>
<dbReference type="InterPro" id="IPR001944">
    <property type="entry name" value="Glycoside_Hdrlase_35"/>
</dbReference>
<dbReference type="EC" id="3.2.1.23" evidence="3 8"/>
<evidence type="ECO:0000259" key="11">
    <source>
        <dbReference type="SMART" id="SM01029"/>
    </source>
</evidence>
<dbReference type="EMBL" id="JAVRRJ010000006">
    <property type="protein sequence ID" value="KAK5083992.1"/>
    <property type="molecule type" value="Genomic_DNA"/>
</dbReference>
<evidence type="ECO:0000256" key="9">
    <source>
        <dbReference type="RuleBase" id="RU003679"/>
    </source>
</evidence>
<dbReference type="SMART" id="SM01029">
    <property type="entry name" value="BetaGal_dom2"/>
    <property type="match status" value="1"/>
</dbReference>
<dbReference type="InterPro" id="IPR018954">
    <property type="entry name" value="Betagal_dom2"/>
</dbReference>
<evidence type="ECO:0000256" key="7">
    <source>
        <dbReference type="ARBA" id="ARBA00023295"/>
    </source>
</evidence>
<evidence type="ECO:0000256" key="8">
    <source>
        <dbReference type="RuleBase" id="RU000675"/>
    </source>
</evidence>
<accession>A0AAN7SXH4</accession>
<dbReference type="FunFam" id="2.102.20.10:FF:000001">
    <property type="entry name" value="Beta-galactosidase A"/>
    <property type="match status" value="1"/>
</dbReference>
<dbReference type="InterPro" id="IPR037110">
    <property type="entry name" value="Betagal_dom2_sf"/>
</dbReference>
<dbReference type="SUPFAM" id="SSF51445">
    <property type="entry name" value="(Trans)glycosidases"/>
    <property type="match status" value="1"/>
</dbReference>
<dbReference type="InterPro" id="IPR019801">
    <property type="entry name" value="Glyco_hydro_35_CS"/>
</dbReference>
<keyword evidence="4 10" id="KW-0732">Signal</keyword>
<comment type="similarity">
    <text evidence="2 9">Belongs to the glycosyl hydrolase 35 family.</text>
</comment>
<comment type="caution">
    <text evidence="12">The sequence shown here is derived from an EMBL/GenBank/DDBJ whole genome shotgun (WGS) entry which is preliminary data.</text>
</comment>
<dbReference type="AlphaFoldDB" id="A0AAN7SXH4"/>
<dbReference type="SUPFAM" id="SSF117100">
    <property type="entry name" value="Beta-galactosidase LacA, domain 3"/>
    <property type="match status" value="1"/>
</dbReference>
<feature type="domain" description="Beta-galactosidase" evidence="11">
    <location>
        <begin position="395"/>
        <end position="576"/>
    </location>
</feature>
<dbReference type="SUPFAM" id="SSF51011">
    <property type="entry name" value="Glycosyl hydrolase domain"/>
    <property type="match status" value="1"/>
</dbReference>
<reference evidence="12 13" key="1">
    <citation type="submission" date="2023-08" db="EMBL/GenBank/DDBJ databases">
        <title>Black Yeasts Isolated from many extreme environments.</title>
        <authorList>
            <person name="Coleine C."/>
            <person name="Stajich J.E."/>
            <person name="Selbmann L."/>
        </authorList>
    </citation>
    <scope>NUCLEOTIDE SEQUENCE [LARGE SCALE GENOMIC DNA]</scope>
    <source>
        <strain evidence="12 13">CCFEE 5910</strain>
    </source>
</reference>
<dbReference type="PROSITE" id="PS01182">
    <property type="entry name" value="GLYCOSYL_HYDROL_F35"/>
    <property type="match status" value="1"/>
</dbReference>
<evidence type="ECO:0000313" key="12">
    <source>
        <dbReference type="EMBL" id="KAK5083992.1"/>
    </source>
</evidence>
<dbReference type="InterPro" id="IPR031330">
    <property type="entry name" value="Gly_Hdrlase_35_cat"/>
</dbReference>
<dbReference type="GO" id="GO:0005975">
    <property type="term" value="P:carbohydrate metabolic process"/>
    <property type="evidence" value="ECO:0007669"/>
    <property type="project" value="InterPro"/>
</dbReference>
<dbReference type="Gene3D" id="2.102.20.10">
    <property type="entry name" value="Beta-galactosidase, domain 2"/>
    <property type="match status" value="1"/>
</dbReference>
<dbReference type="PANTHER" id="PTHR23421">
    <property type="entry name" value="BETA-GALACTOSIDASE RELATED"/>
    <property type="match status" value="1"/>
</dbReference>
<proteinExistence type="inferred from homology"/>
<keyword evidence="7 8" id="KW-0326">Glycosidase</keyword>
<dbReference type="InterPro" id="IPR017853">
    <property type="entry name" value="GH"/>
</dbReference>
<dbReference type="SUPFAM" id="SSF49785">
    <property type="entry name" value="Galactose-binding domain-like"/>
    <property type="match status" value="2"/>
</dbReference>
<dbReference type="Gene3D" id="3.20.20.80">
    <property type="entry name" value="Glycosidases"/>
    <property type="match status" value="1"/>
</dbReference>
<evidence type="ECO:0000313" key="13">
    <source>
        <dbReference type="Proteomes" id="UP001309876"/>
    </source>
</evidence>
<dbReference type="InterPro" id="IPR025300">
    <property type="entry name" value="BetaGal_jelly_roll_dom"/>
</dbReference>
<keyword evidence="5 8" id="KW-0378">Hydrolase</keyword>
<evidence type="ECO:0000256" key="5">
    <source>
        <dbReference type="ARBA" id="ARBA00022801"/>
    </source>
</evidence>
<dbReference type="InterPro" id="IPR036833">
    <property type="entry name" value="BetaGal_dom3_sf"/>
</dbReference>
<comment type="catalytic activity">
    <reaction evidence="1 8">
        <text>Hydrolysis of terminal non-reducing beta-D-galactose residues in beta-D-galactosides.</text>
        <dbReference type="EC" id="3.2.1.23"/>
    </reaction>
</comment>
<evidence type="ECO:0000256" key="10">
    <source>
        <dbReference type="SAM" id="SignalP"/>
    </source>
</evidence>
<evidence type="ECO:0000256" key="1">
    <source>
        <dbReference type="ARBA" id="ARBA00001412"/>
    </source>
</evidence>